<accession>N1MSQ1</accession>
<reference evidence="2" key="2">
    <citation type="submission" date="2013-04" db="EMBL/GenBank/DDBJ databases">
        <title>Bisphenol A degrading Sphingobium sp. strain BiD32.</title>
        <authorList>
            <person name="Nielsen J.L."/>
            <person name="Zhou N.A."/>
            <person name="Kjeldal H."/>
        </authorList>
    </citation>
    <scope>NUCLEOTIDE SEQUENCE [LARGE SCALE GENOMIC DNA]</scope>
    <source>
        <strain evidence="2">BiD32</strain>
    </source>
</reference>
<evidence type="ECO:0000313" key="2">
    <source>
        <dbReference type="Proteomes" id="UP000013201"/>
    </source>
</evidence>
<name>N1MSQ1_9SPHN</name>
<dbReference type="EMBL" id="CAVK010000140">
    <property type="protein sequence ID" value="CCW18448.1"/>
    <property type="molecule type" value="Genomic_DNA"/>
</dbReference>
<keyword evidence="2" id="KW-1185">Reference proteome</keyword>
<protein>
    <submittedName>
        <fullName evidence="1">Uncharacterized protein</fullName>
    </submittedName>
</protein>
<organism evidence="1 2">
    <name type="scientific">Sphingobium indicum BiD32</name>
    <dbReference type="NCBI Taxonomy" id="1301087"/>
    <lineage>
        <taxon>Bacteria</taxon>
        <taxon>Pseudomonadati</taxon>
        <taxon>Pseudomonadota</taxon>
        <taxon>Alphaproteobacteria</taxon>
        <taxon>Sphingomonadales</taxon>
        <taxon>Sphingomonadaceae</taxon>
        <taxon>Sphingobium</taxon>
    </lineage>
</organism>
<gene>
    <name evidence="1" type="ORF">EBBID32_28010</name>
</gene>
<proteinExistence type="predicted"/>
<dbReference type="AlphaFoldDB" id="N1MSQ1"/>
<evidence type="ECO:0000313" key="1">
    <source>
        <dbReference type="EMBL" id="CCW18448.1"/>
    </source>
</evidence>
<comment type="caution">
    <text evidence="1">The sequence shown here is derived from an EMBL/GenBank/DDBJ whole genome shotgun (WGS) entry which is preliminary data.</text>
</comment>
<dbReference type="Proteomes" id="UP000013201">
    <property type="component" value="Unassembled WGS sequence"/>
</dbReference>
<sequence length="56" mass="6490">MFQLKPPSGLTYHGHRLLYTRVDACKSPVNHQNAGRVHHRPFRVKCAWVRQAPRAV</sequence>
<reference evidence="1 2" key="1">
    <citation type="submission" date="2013-03" db="EMBL/GenBank/DDBJ databases">
        <authorList>
            <person name="Le V."/>
        </authorList>
    </citation>
    <scope>NUCLEOTIDE SEQUENCE [LARGE SCALE GENOMIC DNA]</scope>
    <source>
        <strain evidence="1 2">BiD32</strain>
    </source>
</reference>